<keyword evidence="4 5" id="KW-0472">Membrane</keyword>
<keyword evidence="2 5" id="KW-0812">Transmembrane</keyword>
<dbReference type="Proteomes" id="UP001073053">
    <property type="component" value="Unassembled WGS sequence"/>
</dbReference>
<evidence type="ECO:0000256" key="4">
    <source>
        <dbReference type="ARBA" id="ARBA00023136"/>
    </source>
</evidence>
<dbReference type="SMART" id="SM00752">
    <property type="entry name" value="HTTM"/>
    <property type="match status" value="1"/>
</dbReference>
<name>A0A9Q4EI84_9BACI</name>
<dbReference type="InterPro" id="IPR023894">
    <property type="entry name" value="Sporulation_SdpB"/>
</dbReference>
<feature type="transmembrane region" description="Helical" evidence="5">
    <location>
        <begin position="250"/>
        <end position="283"/>
    </location>
</feature>
<feature type="domain" description="HTTM-like" evidence="6">
    <location>
        <begin position="14"/>
        <end position="287"/>
    </location>
</feature>
<sequence length="311" mass="35314">MLENIKQTITGWDKKNPWTNVYGLARSIIALSSLLTLLVNHPSLIMKPASGISSYPACKMNLSLFCLGENNYMMLNLFRWVCIAILVLVVIGWRPRITGILHWYVSYSLQSSLIVIDGGEQAAAVITFLLIPITLTDPRKWHWSGRPDDPEGQRTNGKITAFISYFVIRLQVAVLYFHSTVAKLSQQEWVDGTAVYYFAQEKTIGFNGFFQALTKPFVSSPFVVIPTWGTLLVQIVIFAALFAPKKHWRLILIIAVFMHEIFAVMLGLISFSLIMAGILILYLTPIDSTFQFTYIRRLKWNKKEKKGEVSV</sequence>
<comment type="subcellular location">
    <subcellularLocation>
        <location evidence="1">Endomembrane system</location>
        <topology evidence="1">Multi-pass membrane protein</topology>
    </subcellularLocation>
</comment>
<feature type="transmembrane region" description="Helical" evidence="5">
    <location>
        <begin position="113"/>
        <end position="135"/>
    </location>
</feature>
<evidence type="ECO:0000256" key="5">
    <source>
        <dbReference type="SAM" id="Phobius"/>
    </source>
</evidence>
<dbReference type="RefSeq" id="WP_268498355.1">
    <property type="nucleotide sequence ID" value="NZ_JALAVZ010000011.1"/>
</dbReference>
<protein>
    <recommendedName>
        <fullName evidence="6">HTTM-like domain-containing protein</fullName>
    </recommendedName>
</protein>
<feature type="transmembrane region" description="Helical" evidence="5">
    <location>
        <begin position="222"/>
        <end position="243"/>
    </location>
</feature>
<evidence type="ECO:0000256" key="1">
    <source>
        <dbReference type="ARBA" id="ARBA00004127"/>
    </source>
</evidence>
<dbReference type="InterPro" id="IPR011020">
    <property type="entry name" value="HTTM-like"/>
</dbReference>
<feature type="transmembrane region" description="Helical" evidence="5">
    <location>
        <begin position="77"/>
        <end position="93"/>
    </location>
</feature>
<reference evidence="7" key="1">
    <citation type="submission" date="2022-02" db="EMBL/GenBank/DDBJ databases">
        <title>Crop Bioprotection Bacillus Genome Sequencing.</title>
        <authorList>
            <person name="Dunlap C."/>
        </authorList>
    </citation>
    <scope>NUCLEOTIDE SEQUENCE</scope>
    <source>
        <strain evidence="7">EC49O2N-C10</strain>
    </source>
</reference>
<evidence type="ECO:0000313" key="8">
    <source>
        <dbReference type="Proteomes" id="UP001073053"/>
    </source>
</evidence>
<gene>
    <name evidence="7" type="ORF">MOF03_03110</name>
</gene>
<dbReference type="EMBL" id="JALAWA010000002">
    <property type="protein sequence ID" value="MCY9183650.1"/>
    <property type="molecule type" value="Genomic_DNA"/>
</dbReference>
<dbReference type="InterPro" id="IPR052964">
    <property type="entry name" value="Sporulation_signal_mat"/>
</dbReference>
<dbReference type="NCBIfam" id="TIGR04033">
    <property type="entry name" value="export_SdpB"/>
    <property type="match status" value="1"/>
</dbReference>
<organism evidence="7 8">
    <name type="scientific">Bacillus halotolerans</name>
    <dbReference type="NCBI Taxonomy" id="260554"/>
    <lineage>
        <taxon>Bacteria</taxon>
        <taxon>Bacillati</taxon>
        <taxon>Bacillota</taxon>
        <taxon>Bacilli</taxon>
        <taxon>Bacillales</taxon>
        <taxon>Bacillaceae</taxon>
        <taxon>Bacillus</taxon>
    </lineage>
</organism>
<evidence type="ECO:0000256" key="3">
    <source>
        <dbReference type="ARBA" id="ARBA00022989"/>
    </source>
</evidence>
<keyword evidence="3 5" id="KW-1133">Transmembrane helix</keyword>
<comment type="caution">
    <text evidence="7">The sequence shown here is derived from an EMBL/GenBank/DDBJ whole genome shotgun (WGS) entry which is preliminary data.</text>
</comment>
<dbReference type="PANTHER" id="PTHR39535">
    <property type="entry name" value="SPORULATION-DELAYING PROTEIN SDPB"/>
    <property type="match status" value="1"/>
</dbReference>
<evidence type="ECO:0000313" key="7">
    <source>
        <dbReference type="EMBL" id="MCY9183650.1"/>
    </source>
</evidence>
<accession>A0A9Q4EI84</accession>
<dbReference type="GO" id="GO:0012505">
    <property type="term" value="C:endomembrane system"/>
    <property type="evidence" value="ECO:0007669"/>
    <property type="project" value="UniProtKB-SubCell"/>
</dbReference>
<evidence type="ECO:0000256" key="2">
    <source>
        <dbReference type="ARBA" id="ARBA00022692"/>
    </source>
</evidence>
<feature type="transmembrane region" description="Helical" evidence="5">
    <location>
        <begin position="20"/>
        <end position="39"/>
    </location>
</feature>
<dbReference type="AlphaFoldDB" id="A0A9Q4EI84"/>
<proteinExistence type="predicted"/>
<dbReference type="PANTHER" id="PTHR39535:SF2">
    <property type="entry name" value="HTTM DOMAIN-CONTAINING PROTEIN"/>
    <property type="match status" value="1"/>
</dbReference>
<evidence type="ECO:0000259" key="6">
    <source>
        <dbReference type="SMART" id="SM00752"/>
    </source>
</evidence>